<reference evidence="4" key="2">
    <citation type="submission" date="2025-04" db="UniProtKB">
        <authorList>
            <consortium name="RefSeq"/>
        </authorList>
    </citation>
    <scope>IDENTIFICATION</scope>
    <source>
        <tissue evidence="4">Whole body</tissue>
    </source>
</reference>
<sequence>MKFFSVTDEFTKNPQLKEEELNHLREWISKQPHLPHITDELLILFFHSCYYRLEPTKVTIESYFTLRTHSPELFTKRDVELKPVAEAFKTISFNVLPGSTTDGCRVIIVYAKRLEAEFFVLTEFIKALSMIIDMLLMNSGTFNGLIIVYDMKGFSLSHVGRLGINMMKKYVYFLQEGLPARLKGIHTINTVPFIDMITSMTKPFMKKELSEKLFYHSVNSETIFEHVPKEIMPIEFGGSGKSIKDIEVDTYNNIKEMRQWFLEEERFRVDEQKRPGKPKTESDFFGVEGSFKTLNLD</sequence>
<evidence type="ECO:0000313" key="4">
    <source>
        <dbReference type="RefSeq" id="XP_025421471.1"/>
    </source>
</evidence>
<dbReference type="PANTHER" id="PTHR10174:SF213">
    <property type="entry name" value="CRAL-TRIO DOMAIN-CONTAINING PROTEIN"/>
    <property type="match status" value="1"/>
</dbReference>
<evidence type="ECO:0000313" key="2">
    <source>
        <dbReference type="EMBL" id="MBY72294.1"/>
    </source>
</evidence>
<protein>
    <submittedName>
        <fullName evidence="2 4">Alpha-tocopherol transfer protein-like</fullName>
    </submittedName>
</protein>
<dbReference type="Proteomes" id="UP000694846">
    <property type="component" value="Unplaced"/>
</dbReference>
<dbReference type="SUPFAM" id="SSF52087">
    <property type="entry name" value="CRAL/TRIO domain"/>
    <property type="match status" value="1"/>
</dbReference>
<dbReference type="PANTHER" id="PTHR10174">
    <property type="entry name" value="ALPHA-TOCOPHEROL TRANSFER PROTEIN-RELATED"/>
    <property type="match status" value="1"/>
</dbReference>
<dbReference type="PROSITE" id="PS50191">
    <property type="entry name" value="CRAL_TRIO"/>
    <property type="match status" value="1"/>
</dbReference>
<dbReference type="InterPro" id="IPR036273">
    <property type="entry name" value="CRAL/TRIO_N_dom_sf"/>
</dbReference>
<dbReference type="Pfam" id="PF00650">
    <property type="entry name" value="CRAL_TRIO"/>
    <property type="match status" value="1"/>
</dbReference>
<dbReference type="SUPFAM" id="SSF46938">
    <property type="entry name" value="CRAL/TRIO N-terminal domain"/>
    <property type="match status" value="1"/>
</dbReference>
<dbReference type="SMART" id="SM00516">
    <property type="entry name" value="SEC14"/>
    <property type="match status" value="1"/>
</dbReference>
<proteinExistence type="predicted"/>
<evidence type="ECO:0000313" key="3">
    <source>
        <dbReference type="Proteomes" id="UP000694846"/>
    </source>
</evidence>
<dbReference type="GO" id="GO:0016020">
    <property type="term" value="C:membrane"/>
    <property type="evidence" value="ECO:0007669"/>
    <property type="project" value="TreeGrafter"/>
</dbReference>
<evidence type="ECO:0000259" key="1">
    <source>
        <dbReference type="PROSITE" id="PS50191"/>
    </source>
</evidence>
<dbReference type="GO" id="GO:1902936">
    <property type="term" value="F:phosphatidylinositol bisphosphate binding"/>
    <property type="evidence" value="ECO:0007669"/>
    <property type="project" value="TreeGrafter"/>
</dbReference>
<keyword evidence="3" id="KW-1185">Reference proteome</keyword>
<dbReference type="Gene3D" id="3.40.525.10">
    <property type="entry name" value="CRAL-TRIO lipid binding domain"/>
    <property type="match status" value="1"/>
</dbReference>
<organism evidence="2">
    <name type="scientific">Sipha flava</name>
    <name type="common">yellow sugarcane aphid</name>
    <dbReference type="NCBI Taxonomy" id="143950"/>
    <lineage>
        <taxon>Eukaryota</taxon>
        <taxon>Metazoa</taxon>
        <taxon>Ecdysozoa</taxon>
        <taxon>Arthropoda</taxon>
        <taxon>Hexapoda</taxon>
        <taxon>Insecta</taxon>
        <taxon>Pterygota</taxon>
        <taxon>Neoptera</taxon>
        <taxon>Paraneoptera</taxon>
        <taxon>Hemiptera</taxon>
        <taxon>Sternorrhyncha</taxon>
        <taxon>Aphidomorpha</taxon>
        <taxon>Aphidoidea</taxon>
        <taxon>Aphididae</taxon>
        <taxon>Sipha</taxon>
    </lineage>
</organism>
<dbReference type="EMBL" id="GGMS01003091">
    <property type="protein sequence ID" value="MBY72294.1"/>
    <property type="molecule type" value="Transcribed_RNA"/>
</dbReference>
<dbReference type="CDD" id="cd00170">
    <property type="entry name" value="SEC14"/>
    <property type="match status" value="1"/>
</dbReference>
<gene>
    <name evidence="2" type="primary">TTPAL_6</name>
    <name evidence="4" type="synonym">LOC112691438</name>
    <name evidence="2" type="ORF">g.2786</name>
</gene>
<dbReference type="PRINTS" id="PR00180">
    <property type="entry name" value="CRETINALDHBP"/>
</dbReference>
<dbReference type="InterPro" id="IPR036865">
    <property type="entry name" value="CRAL-TRIO_dom_sf"/>
</dbReference>
<dbReference type="OrthoDB" id="6432525at2759"/>
<dbReference type="InterPro" id="IPR001251">
    <property type="entry name" value="CRAL-TRIO_dom"/>
</dbReference>
<feature type="domain" description="CRAL-TRIO" evidence="1">
    <location>
        <begin position="81"/>
        <end position="244"/>
    </location>
</feature>
<accession>A0A2S2Q3J3</accession>
<dbReference type="AlphaFoldDB" id="A0A2S2Q3J3"/>
<reference evidence="2" key="1">
    <citation type="submission" date="2018-04" db="EMBL/GenBank/DDBJ databases">
        <title>Transcriptome assembly of Sipha flava.</title>
        <authorList>
            <person name="Scully E.D."/>
            <person name="Geib S.M."/>
            <person name="Palmer N.A."/>
            <person name="Koch K."/>
            <person name="Bradshaw J."/>
            <person name="Heng-Moss T."/>
            <person name="Sarath G."/>
        </authorList>
    </citation>
    <scope>NUCLEOTIDE SEQUENCE</scope>
</reference>
<dbReference type="RefSeq" id="XP_025421471.1">
    <property type="nucleotide sequence ID" value="XM_025565686.1"/>
</dbReference>
<name>A0A2S2Q3J3_9HEMI</name>